<dbReference type="SUPFAM" id="SSF56112">
    <property type="entry name" value="Protein kinase-like (PK-like)"/>
    <property type="match status" value="1"/>
</dbReference>
<evidence type="ECO:0000256" key="5">
    <source>
        <dbReference type="ARBA" id="ARBA00038035"/>
    </source>
</evidence>
<gene>
    <name evidence="12" type="ORF">TWF694_002648</name>
</gene>
<dbReference type="InterPro" id="IPR011009">
    <property type="entry name" value="Kinase-like_dom_sf"/>
</dbReference>
<evidence type="ECO:0000256" key="1">
    <source>
        <dbReference type="ARBA" id="ARBA00022679"/>
    </source>
</evidence>
<dbReference type="GO" id="GO:0005524">
    <property type="term" value="F:ATP binding"/>
    <property type="evidence" value="ECO:0007669"/>
    <property type="project" value="UniProtKB-KW"/>
</dbReference>
<dbReference type="Gene3D" id="3.10.590.10">
    <property type="entry name" value="ph1033 like domains"/>
    <property type="match status" value="1"/>
</dbReference>
<dbReference type="Pfam" id="PF04146">
    <property type="entry name" value="YTH"/>
    <property type="match status" value="1"/>
</dbReference>
<sequence>MSPMGIFMRDELVIAERSIPEPVLKLKLETEFLKGCIKHRRRKTATSIIGPNAIEREEIWDIGPNIGAGASSSVRFEELRQNQHHDHGTPQYRAVKVIKKAYGKDKGWDYTRELTAIARFSERRYARYFVHTHGWFENADEIFIAMEFFPLGDLGKVTRSEPPLSELETGQIIKQVTEGIGFMHENGFVHRDLKPNNILVWTRSPRWIVRLADFGISKQGVEDDSRMTEIGTPGYVAPEVLRIFHVNEFSVTIDIWAIGIITVELLLHRRLFRYMGDLFNYVRGDTPLDLQTGIPGRTLSAACRDFIEGLLTPDPAGRPRSAAVLSHQWLTGSTPSTISCPRNGTPRANIDITMVSSPSGAFSVPSVVEKSATVQMRLEDRASTELMDQDATIIGPATPMSMTTQLPSSLPTDLGMQSSLTAYNGSAFDRNLLLPAFRNINLEKARYYILRSTSAPDSESGIAFNTWTSGSRQNKIVDKGYLTTGGNVLLIFSLVGSQKFYGVARMLSRVDWDNTDEHWEDDIWKGRYDLDWICLNELPFARVKHVPVSSKTPNWRAIGCYDGTEISPQSAYELFKAFSTEAWEQQARLSNSD</sequence>
<evidence type="ECO:0000256" key="9">
    <source>
        <dbReference type="ARBA" id="ARBA00051693"/>
    </source>
</evidence>
<evidence type="ECO:0000313" key="12">
    <source>
        <dbReference type="EMBL" id="KAK6533717.1"/>
    </source>
</evidence>
<comment type="catalytic activity">
    <reaction evidence="9">
        <text>L-tyrosyl-[protein] + ATP = O-phospho-L-tyrosyl-[protein] + ADP + H(+)</text>
        <dbReference type="Rhea" id="RHEA:10596"/>
        <dbReference type="Rhea" id="RHEA-COMP:10136"/>
        <dbReference type="Rhea" id="RHEA-COMP:20101"/>
        <dbReference type="ChEBI" id="CHEBI:15378"/>
        <dbReference type="ChEBI" id="CHEBI:30616"/>
        <dbReference type="ChEBI" id="CHEBI:46858"/>
        <dbReference type="ChEBI" id="CHEBI:61978"/>
        <dbReference type="ChEBI" id="CHEBI:456216"/>
        <dbReference type="EC" id="2.7.12.2"/>
    </reaction>
</comment>
<proteinExistence type="inferred from homology"/>
<dbReference type="InterPro" id="IPR007275">
    <property type="entry name" value="YTH_domain"/>
</dbReference>
<organism evidence="12 13">
    <name type="scientific">Orbilia ellipsospora</name>
    <dbReference type="NCBI Taxonomy" id="2528407"/>
    <lineage>
        <taxon>Eukaryota</taxon>
        <taxon>Fungi</taxon>
        <taxon>Dikarya</taxon>
        <taxon>Ascomycota</taxon>
        <taxon>Pezizomycotina</taxon>
        <taxon>Orbiliomycetes</taxon>
        <taxon>Orbiliales</taxon>
        <taxon>Orbiliaceae</taxon>
        <taxon>Orbilia</taxon>
    </lineage>
</organism>
<accession>A0AAV9X3V0</accession>
<dbReference type="SMART" id="SM00220">
    <property type="entry name" value="S_TKc"/>
    <property type="match status" value="1"/>
</dbReference>
<evidence type="ECO:0000259" key="10">
    <source>
        <dbReference type="PROSITE" id="PS50011"/>
    </source>
</evidence>
<evidence type="ECO:0000256" key="3">
    <source>
        <dbReference type="ARBA" id="ARBA00022777"/>
    </source>
</evidence>
<keyword evidence="4" id="KW-0067">ATP-binding</keyword>
<dbReference type="CDD" id="cd21134">
    <property type="entry name" value="YTH"/>
    <property type="match status" value="1"/>
</dbReference>
<comment type="caution">
    <text evidence="12">The sequence shown here is derived from an EMBL/GenBank/DDBJ whole genome shotgun (WGS) entry which is preliminary data.</text>
</comment>
<evidence type="ECO:0000256" key="4">
    <source>
        <dbReference type="ARBA" id="ARBA00022840"/>
    </source>
</evidence>
<evidence type="ECO:0000256" key="2">
    <source>
        <dbReference type="ARBA" id="ARBA00022741"/>
    </source>
</evidence>
<comment type="similarity">
    <text evidence="5">Belongs to the protein kinase superfamily. STE Ser/Thr protein kinase family. MAP kinase kinase subfamily.</text>
</comment>
<keyword evidence="13" id="KW-1185">Reference proteome</keyword>
<dbReference type="EC" id="2.7.12.2" evidence="6"/>
<evidence type="ECO:0000259" key="11">
    <source>
        <dbReference type="PROSITE" id="PS50882"/>
    </source>
</evidence>
<dbReference type="PROSITE" id="PS50882">
    <property type="entry name" value="YTH"/>
    <property type="match status" value="1"/>
</dbReference>
<dbReference type="Pfam" id="PF00069">
    <property type="entry name" value="Pkinase"/>
    <property type="match status" value="1"/>
</dbReference>
<dbReference type="InterPro" id="IPR008271">
    <property type="entry name" value="Ser/Thr_kinase_AS"/>
</dbReference>
<dbReference type="EMBL" id="JAVHJO010000011">
    <property type="protein sequence ID" value="KAK6533717.1"/>
    <property type="molecule type" value="Genomic_DNA"/>
</dbReference>
<dbReference type="GO" id="GO:0004708">
    <property type="term" value="F:MAP kinase kinase activity"/>
    <property type="evidence" value="ECO:0007669"/>
    <property type="project" value="UniProtKB-EC"/>
</dbReference>
<evidence type="ECO:0000256" key="6">
    <source>
        <dbReference type="ARBA" id="ARBA00038999"/>
    </source>
</evidence>
<dbReference type="PANTHER" id="PTHR48013:SF9">
    <property type="entry name" value="DUAL SPECIFICITY MITOGEN-ACTIVATED PROTEIN KINASE KINASE 5"/>
    <property type="match status" value="1"/>
</dbReference>
<dbReference type="PANTHER" id="PTHR48013">
    <property type="entry name" value="DUAL SPECIFICITY MITOGEN-ACTIVATED PROTEIN KINASE KINASE 5-RELATED"/>
    <property type="match status" value="1"/>
</dbReference>
<dbReference type="Proteomes" id="UP001365542">
    <property type="component" value="Unassembled WGS sequence"/>
</dbReference>
<dbReference type="PROSITE" id="PS00108">
    <property type="entry name" value="PROTEIN_KINASE_ST"/>
    <property type="match status" value="1"/>
</dbReference>
<keyword evidence="3" id="KW-0418">Kinase</keyword>
<keyword evidence="2" id="KW-0547">Nucleotide-binding</keyword>
<evidence type="ECO:0000256" key="7">
    <source>
        <dbReference type="ARBA" id="ARBA00049014"/>
    </source>
</evidence>
<comment type="catalytic activity">
    <reaction evidence="8">
        <text>L-threonyl-[protein] + ATP = O-phospho-L-threonyl-[protein] + ADP + H(+)</text>
        <dbReference type="Rhea" id="RHEA:46608"/>
        <dbReference type="Rhea" id="RHEA-COMP:11060"/>
        <dbReference type="Rhea" id="RHEA-COMP:11605"/>
        <dbReference type="ChEBI" id="CHEBI:15378"/>
        <dbReference type="ChEBI" id="CHEBI:30013"/>
        <dbReference type="ChEBI" id="CHEBI:30616"/>
        <dbReference type="ChEBI" id="CHEBI:61977"/>
        <dbReference type="ChEBI" id="CHEBI:456216"/>
        <dbReference type="EC" id="2.7.12.2"/>
    </reaction>
</comment>
<evidence type="ECO:0000256" key="8">
    <source>
        <dbReference type="ARBA" id="ARBA00049299"/>
    </source>
</evidence>
<dbReference type="AlphaFoldDB" id="A0AAV9X3V0"/>
<dbReference type="Gene3D" id="1.10.510.10">
    <property type="entry name" value="Transferase(Phosphotransferase) domain 1"/>
    <property type="match status" value="1"/>
</dbReference>
<dbReference type="GO" id="GO:0003723">
    <property type="term" value="F:RNA binding"/>
    <property type="evidence" value="ECO:0007669"/>
    <property type="project" value="InterPro"/>
</dbReference>
<evidence type="ECO:0000313" key="13">
    <source>
        <dbReference type="Proteomes" id="UP001365542"/>
    </source>
</evidence>
<comment type="catalytic activity">
    <reaction evidence="7">
        <text>L-seryl-[protein] + ATP = O-phospho-L-seryl-[protein] + ADP + H(+)</text>
        <dbReference type="Rhea" id="RHEA:17989"/>
        <dbReference type="Rhea" id="RHEA-COMP:9863"/>
        <dbReference type="Rhea" id="RHEA-COMP:11604"/>
        <dbReference type="ChEBI" id="CHEBI:15378"/>
        <dbReference type="ChEBI" id="CHEBI:29999"/>
        <dbReference type="ChEBI" id="CHEBI:30616"/>
        <dbReference type="ChEBI" id="CHEBI:83421"/>
        <dbReference type="ChEBI" id="CHEBI:456216"/>
        <dbReference type="EC" id="2.7.12.2"/>
    </reaction>
</comment>
<protein>
    <recommendedName>
        <fullName evidence="6">mitogen-activated protein kinase kinase</fullName>
        <ecNumber evidence="6">2.7.12.2</ecNumber>
    </recommendedName>
</protein>
<dbReference type="PROSITE" id="PS50011">
    <property type="entry name" value="PROTEIN_KINASE_DOM"/>
    <property type="match status" value="1"/>
</dbReference>
<name>A0AAV9X3V0_9PEZI</name>
<keyword evidence="1" id="KW-0808">Transferase</keyword>
<feature type="domain" description="YTH" evidence="11">
    <location>
        <begin position="445"/>
        <end position="578"/>
    </location>
</feature>
<feature type="domain" description="Protein kinase" evidence="10">
    <location>
        <begin position="60"/>
        <end position="330"/>
    </location>
</feature>
<reference evidence="12 13" key="1">
    <citation type="submission" date="2019-10" db="EMBL/GenBank/DDBJ databases">
        <authorList>
            <person name="Palmer J.M."/>
        </authorList>
    </citation>
    <scope>NUCLEOTIDE SEQUENCE [LARGE SCALE GENOMIC DNA]</scope>
    <source>
        <strain evidence="12 13">TWF694</strain>
    </source>
</reference>
<dbReference type="InterPro" id="IPR000719">
    <property type="entry name" value="Prot_kinase_dom"/>
</dbReference>